<dbReference type="RefSeq" id="WP_094234395.1">
    <property type="nucleotide sequence ID" value="NZ_CP016199.1"/>
</dbReference>
<dbReference type="EMBL" id="CP016199">
    <property type="protein sequence ID" value="ASS38156.1"/>
    <property type="molecule type" value="Genomic_DNA"/>
</dbReference>
<evidence type="ECO:0000313" key="3">
    <source>
        <dbReference type="Proteomes" id="UP000214689"/>
    </source>
</evidence>
<gene>
    <name evidence="2" type="ORF">AXF17_06880</name>
</gene>
<keyword evidence="3" id="KW-1185">Reference proteome</keyword>
<dbReference type="InterPro" id="IPR010766">
    <property type="entry name" value="DRTGG"/>
</dbReference>
<evidence type="ECO:0000259" key="1">
    <source>
        <dbReference type="Pfam" id="PF07085"/>
    </source>
</evidence>
<dbReference type="SUPFAM" id="SSF75138">
    <property type="entry name" value="HprK N-terminal domain-like"/>
    <property type="match status" value="1"/>
</dbReference>
<dbReference type="Pfam" id="PF07085">
    <property type="entry name" value="DRTGG"/>
    <property type="match status" value="1"/>
</dbReference>
<dbReference type="OrthoDB" id="9800390at2"/>
<feature type="domain" description="DRTGG" evidence="1">
    <location>
        <begin position="5"/>
        <end position="101"/>
    </location>
</feature>
<sequence length="114" mass="12468">MTLLEINSIIEGKILTKNPDLNLELINAFSSDVISHIVTYASDKSILITAVYNPQILKTAEMKGVQCVILIGIYEPEPSLITLANSLGITLLRSTFSMYVTCGKLYSRGLQGAF</sequence>
<proteinExistence type="predicted"/>
<organism evidence="2 3">
    <name type="scientific">Mogibacterium pumilum</name>
    <dbReference type="NCBI Taxonomy" id="86332"/>
    <lineage>
        <taxon>Bacteria</taxon>
        <taxon>Bacillati</taxon>
        <taxon>Bacillota</taxon>
        <taxon>Clostridia</taxon>
        <taxon>Peptostreptococcales</taxon>
        <taxon>Anaerovoracaceae</taxon>
        <taxon>Mogibacterium</taxon>
    </lineage>
</organism>
<accession>A0A223AT67</accession>
<dbReference type="InterPro" id="IPR028979">
    <property type="entry name" value="Ser_kin/Pase_Hpr-like_N_sf"/>
</dbReference>
<protein>
    <recommendedName>
        <fullName evidence="1">DRTGG domain-containing protein</fullName>
    </recommendedName>
</protein>
<evidence type="ECO:0000313" key="2">
    <source>
        <dbReference type="EMBL" id="ASS38156.1"/>
    </source>
</evidence>
<name>A0A223AT67_9FIRM</name>
<reference evidence="3" key="1">
    <citation type="submission" date="2016-05" db="EMBL/GenBank/DDBJ databases">
        <authorList>
            <person name="Holder M.E."/>
            <person name="Ajami N.J."/>
            <person name="Petrosino J.F."/>
        </authorList>
    </citation>
    <scope>NUCLEOTIDE SEQUENCE [LARGE SCALE GENOMIC DNA]</scope>
    <source>
        <strain evidence="3">ATCC 700696</strain>
    </source>
</reference>
<dbReference type="Gene3D" id="3.40.1390.20">
    <property type="entry name" value="HprK N-terminal domain-like"/>
    <property type="match status" value="1"/>
</dbReference>
<dbReference type="AlphaFoldDB" id="A0A223AT67"/>
<dbReference type="Proteomes" id="UP000214689">
    <property type="component" value="Chromosome"/>
</dbReference>